<dbReference type="Proteomes" id="UP000325081">
    <property type="component" value="Unassembled WGS sequence"/>
</dbReference>
<comment type="caution">
    <text evidence="2">The sequence shown here is derived from an EMBL/GenBank/DDBJ whole genome shotgun (WGS) entry which is preliminary data.</text>
</comment>
<feature type="compositionally biased region" description="Low complexity" evidence="1">
    <location>
        <begin position="59"/>
        <end position="70"/>
    </location>
</feature>
<evidence type="ECO:0000256" key="1">
    <source>
        <dbReference type="SAM" id="MobiDB-lite"/>
    </source>
</evidence>
<dbReference type="AlphaFoldDB" id="A0A5A7Q7B4"/>
<evidence type="ECO:0000313" key="2">
    <source>
        <dbReference type="EMBL" id="GER40858.1"/>
    </source>
</evidence>
<name>A0A5A7Q7B4_STRAF</name>
<dbReference type="GO" id="GO:0003677">
    <property type="term" value="F:DNA binding"/>
    <property type="evidence" value="ECO:0007669"/>
    <property type="project" value="UniProtKB-KW"/>
</dbReference>
<feature type="region of interest" description="Disordered" evidence="1">
    <location>
        <begin position="90"/>
        <end position="148"/>
    </location>
</feature>
<accession>A0A5A7Q7B4</accession>
<feature type="region of interest" description="Disordered" evidence="1">
    <location>
        <begin position="47"/>
        <end position="70"/>
    </location>
</feature>
<protein>
    <submittedName>
        <fullName evidence="2">Basic helix-loop-helix (BHLH) DNA-bindingsuperfamily protein</fullName>
    </submittedName>
</protein>
<proteinExistence type="predicted"/>
<reference evidence="3" key="1">
    <citation type="journal article" date="2019" name="Curr. Biol.">
        <title>Genome Sequence of Striga asiatica Provides Insight into the Evolution of Plant Parasitism.</title>
        <authorList>
            <person name="Yoshida S."/>
            <person name="Kim S."/>
            <person name="Wafula E.K."/>
            <person name="Tanskanen J."/>
            <person name="Kim Y.M."/>
            <person name="Honaas L."/>
            <person name="Yang Z."/>
            <person name="Spallek T."/>
            <person name="Conn C.E."/>
            <person name="Ichihashi Y."/>
            <person name="Cheong K."/>
            <person name="Cui S."/>
            <person name="Der J.P."/>
            <person name="Gundlach H."/>
            <person name="Jiao Y."/>
            <person name="Hori C."/>
            <person name="Ishida J.K."/>
            <person name="Kasahara H."/>
            <person name="Kiba T."/>
            <person name="Kim M.S."/>
            <person name="Koo N."/>
            <person name="Laohavisit A."/>
            <person name="Lee Y.H."/>
            <person name="Lumba S."/>
            <person name="McCourt P."/>
            <person name="Mortimer J.C."/>
            <person name="Mutuku J.M."/>
            <person name="Nomura T."/>
            <person name="Sasaki-Sekimoto Y."/>
            <person name="Seto Y."/>
            <person name="Wang Y."/>
            <person name="Wakatake T."/>
            <person name="Sakakibara H."/>
            <person name="Demura T."/>
            <person name="Yamaguchi S."/>
            <person name="Yoneyama K."/>
            <person name="Manabe R.I."/>
            <person name="Nelson D.C."/>
            <person name="Schulman A.H."/>
            <person name="Timko M.P."/>
            <person name="dePamphilis C.W."/>
            <person name="Choi D."/>
            <person name="Shirasu K."/>
        </authorList>
    </citation>
    <scope>NUCLEOTIDE SEQUENCE [LARGE SCALE GENOMIC DNA]</scope>
    <source>
        <strain evidence="3">cv. UVA1</strain>
    </source>
</reference>
<organism evidence="2 3">
    <name type="scientific">Striga asiatica</name>
    <name type="common">Asiatic witchweed</name>
    <name type="synonym">Buchnera asiatica</name>
    <dbReference type="NCBI Taxonomy" id="4170"/>
    <lineage>
        <taxon>Eukaryota</taxon>
        <taxon>Viridiplantae</taxon>
        <taxon>Streptophyta</taxon>
        <taxon>Embryophyta</taxon>
        <taxon>Tracheophyta</taxon>
        <taxon>Spermatophyta</taxon>
        <taxon>Magnoliopsida</taxon>
        <taxon>eudicotyledons</taxon>
        <taxon>Gunneridae</taxon>
        <taxon>Pentapetalae</taxon>
        <taxon>asterids</taxon>
        <taxon>lamiids</taxon>
        <taxon>Lamiales</taxon>
        <taxon>Orobanchaceae</taxon>
        <taxon>Buchnereae</taxon>
        <taxon>Striga</taxon>
    </lineage>
</organism>
<sequence>MDTEFPTSLPHPSTTLRLPLPSTPAVSNPHYTLAKYSELIANITISPPQTSPPFRPEHTSTPLQLPLSSTLTTINPHSTLVKDTELMANISQSPPHTSPPIHSDHTSSYKKPTSPTSSPKANPTINASKWKRKNPIKTTENPSLPIATRTKRHLVKGGISRSLRNTSRREKQLLY</sequence>
<keyword evidence="3" id="KW-1185">Reference proteome</keyword>
<evidence type="ECO:0000313" key="3">
    <source>
        <dbReference type="Proteomes" id="UP000325081"/>
    </source>
</evidence>
<feature type="region of interest" description="Disordered" evidence="1">
    <location>
        <begin position="1"/>
        <end position="21"/>
    </location>
</feature>
<dbReference type="EMBL" id="BKCP01005983">
    <property type="protein sequence ID" value="GER40858.1"/>
    <property type="molecule type" value="Genomic_DNA"/>
</dbReference>
<feature type="compositionally biased region" description="Low complexity" evidence="1">
    <location>
        <begin position="109"/>
        <end position="120"/>
    </location>
</feature>
<gene>
    <name evidence="2" type="ORF">STAS_17555</name>
</gene>
<keyword evidence="2" id="KW-0238">DNA-binding</keyword>